<evidence type="ECO:0000313" key="1">
    <source>
        <dbReference type="EMBL" id="CAB4159830.1"/>
    </source>
</evidence>
<proteinExistence type="predicted"/>
<reference evidence="1" key="1">
    <citation type="submission" date="2020-04" db="EMBL/GenBank/DDBJ databases">
        <authorList>
            <person name="Chiriac C."/>
            <person name="Salcher M."/>
            <person name="Ghai R."/>
            <person name="Kavagutti S V."/>
        </authorList>
    </citation>
    <scope>NUCLEOTIDE SEQUENCE</scope>
</reference>
<gene>
    <name evidence="1" type="ORF">UFOVP724_4</name>
</gene>
<organism evidence="1">
    <name type="scientific">uncultured Caudovirales phage</name>
    <dbReference type="NCBI Taxonomy" id="2100421"/>
    <lineage>
        <taxon>Viruses</taxon>
        <taxon>Duplodnaviria</taxon>
        <taxon>Heunggongvirae</taxon>
        <taxon>Uroviricota</taxon>
        <taxon>Caudoviricetes</taxon>
        <taxon>Peduoviridae</taxon>
        <taxon>Maltschvirus</taxon>
        <taxon>Maltschvirus maltsch</taxon>
    </lineage>
</organism>
<protein>
    <submittedName>
        <fullName evidence="1">Uncharacterized protein</fullName>
    </submittedName>
</protein>
<dbReference type="EMBL" id="LR796696">
    <property type="protein sequence ID" value="CAB4159830.1"/>
    <property type="molecule type" value="Genomic_DNA"/>
</dbReference>
<sequence>MIDFSYDKEKLKQIDNIVIEIINDDSIQSASFQSQIKDFNPYEFDPSKYLPNAYALTLDRFIEIANSLIKDAEERDGKTNTITLTEEYPPEPFDSFGDEVITWKVVSREPGKMDAKAVSRPQRASTYSHEMRTPQEPNKIITIESRPVDHVIEFCCWGKTNKLANKRAIWLEKLLINNAFVFTLSGAERFYWKDRKTDTYMTVGNQRLFYRQLHFFLRFREFEAKAETILREILIKSSVSK</sequence>
<name>A0A6J5NJ29_9CAUD</name>
<accession>A0A6J5NJ29</accession>